<dbReference type="PANTHER" id="PTHR23349">
    <property type="entry name" value="BASIC HELIX-LOOP-HELIX TRANSCRIPTION FACTOR, TWIST"/>
    <property type="match status" value="1"/>
</dbReference>
<evidence type="ECO:0000256" key="2">
    <source>
        <dbReference type="SAM" id="MobiDB-lite"/>
    </source>
</evidence>
<dbReference type="GO" id="GO:0000981">
    <property type="term" value="F:DNA-binding transcription factor activity, RNA polymerase II-specific"/>
    <property type="evidence" value="ECO:0007669"/>
    <property type="project" value="TreeGrafter"/>
</dbReference>
<reference evidence="3" key="1">
    <citation type="submission" date="2020-11" db="EMBL/GenBank/DDBJ databases">
        <authorList>
            <person name="Tran Van P."/>
        </authorList>
    </citation>
    <scope>NUCLEOTIDE SEQUENCE</scope>
</reference>
<gene>
    <name evidence="3" type="ORF">CTOB1V02_LOCUS5072</name>
</gene>
<protein>
    <submittedName>
        <fullName evidence="3">Uncharacterized protein</fullName>
    </submittedName>
</protein>
<dbReference type="EMBL" id="OB661053">
    <property type="protein sequence ID" value="CAD7227163.1"/>
    <property type="molecule type" value="Genomic_DNA"/>
</dbReference>
<dbReference type="AlphaFoldDB" id="A0A7R8ZPV8"/>
<name>A0A7R8ZPV8_9CRUS</name>
<dbReference type="Pfam" id="PF00010">
    <property type="entry name" value="HLH"/>
    <property type="match status" value="1"/>
</dbReference>
<dbReference type="GO" id="GO:0046983">
    <property type="term" value="F:protein dimerization activity"/>
    <property type="evidence" value="ECO:0007669"/>
    <property type="project" value="InterPro"/>
</dbReference>
<dbReference type="SMART" id="SM00353">
    <property type="entry name" value="HLH"/>
    <property type="match status" value="1"/>
</dbReference>
<feature type="region of interest" description="Disordered" evidence="2">
    <location>
        <begin position="1"/>
        <end position="26"/>
    </location>
</feature>
<dbReference type="PROSITE" id="PS50888">
    <property type="entry name" value="BHLH"/>
    <property type="match status" value="1"/>
</dbReference>
<keyword evidence="1" id="KW-0238">DNA-binding</keyword>
<dbReference type="InterPro" id="IPR036638">
    <property type="entry name" value="HLH_DNA-bd_sf"/>
</dbReference>
<dbReference type="OrthoDB" id="6241467at2759"/>
<dbReference type="Gene3D" id="4.10.280.10">
    <property type="entry name" value="Helix-loop-helix DNA-binding domain"/>
    <property type="match status" value="1"/>
</dbReference>
<dbReference type="SUPFAM" id="SSF47459">
    <property type="entry name" value="HLH, helix-loop-helix DNA-binding domain"/>
    <property type="match status" value="1"/>
</dbReference>
<dbReference type="GO" id="GO:0000977">
    <property type="term" value="F:RNA polymerase II transcription regulatory region sequence-specific DNA binding"/>
    <property type="evidence" value="ECO:0007669"/>
    <property type="project" value="TreeGrafter"/>
</dbReference>
<evidence type="ECO:0000256" key="1">
    <source>
        <dbReference type="ARBA" id="ARBA00023125"/>
    </source>
</evidence>
<feature type="region of interest" description="Disordered" evidence="2">
    <location>
        <begin position="102"/>
        <end position="144"/>
    </location>
</feature>
<dbReference type="GO" id="GO:0032502">
    <property type="term" value="P:developmental process"/>
    <property type="evidence" value="ECO:0007669"/>
    <property type="project" value="TreeGrafter"/>
</dbReference>
<dbReference type="CDD" id="cd11418">
    <property type="entry name" value="bHLH_TS_ASCL"/>
    <property type="match status" value="1"/>
</dbReference>
<organism evidence="3">
    <name type="scientific">Cyprideis torosa</name>
    <dbReference type="NCBI Taxonomy" id="163714"/>
    <lineage>
        <taxon>Eukaryota</taxon>
        <taxon>Metazoa</taxon>
        <taxon>Ecdysozoa</taxon>
        <taxon>Arthropoda</taxon>
        <taxon>Crustacea</taxon>
        <taxon>Oligostraca</taxon>
        <taxon>Ostracoda</taxon>
        <taxon>Podocopa</taxon>
        <taxon>Podocopida</taxon>
        <taxon>Cytherocopina</taxon>
        <taxon>Cytheroidea</taxon>
        <taxon>Cytherideidae</taxon>
        <taxon>Cyprideis</taxon>
    </lineage>
</organism>
<dbReference type="PANTHER" id="PTHR23349:SF108">
    <property type="entry name" value="BHLH DOMAIN-CONTAINING PROTEIN"/>
    <property type="match status" value="1"/>
</dbReference>
<dbReference type="InterPro" id="IPR050283">
    <property type="entry name" value="E-box_TF_Regulators"/>
</dbReference>
<sequence length="187" mass="21405">MIQITRTTRGRTRTKRAGGTPSASMAKRRCRNSYKHVPHCEKPPHLVAKRNARERRRVQAVNSAFSKLRDVLPLDNRGKRVSKVKTLKKAMDYIQHLSDILGNYDNRPSPVRTKKQEIQSEDPPSFPPSDEENSTPPPDVGYSQSVIPVTMTTADHFIATAPEAIHQHHQFHLRTINIREYYANYVV</sequence>
<evidence type="ECO:0000313" key="3">
    <source>
        <dbReference type="EMBL" id="CAD7227163.1"/>
    </source>
</evidence>
<accession>A0A7R8ZPV8</accession>
<proteinExistence type="predicted"/>
<dbReference type="InterPro" id="IPR011598">
    <property type="entry name" value="bHLH_dom"/>
</dbReference>